<evidence type="ECO:0000259" key="9">
    <source>
        <dbReference type="Pfam" id="PF05375"/>
    </source>
</evidence>
<evidence type="ECO:0000256" key="3">
    <source>
        <dbReference type="ARBA" id="ARBA00022690"/>
    </source>
</evidence>
<feature type="region of interest" description="Disordered" evidence="7">
    <location>
        <begin position="192"/>
        <end position="213"/>
    </location>
</feature>
<dbReference type="GO" id="GO:0005576">
    <property type="term" value="C:extracellular region"/>
    <property type="evidence" value="ECO:0007669"/>
    <property type="project" value="UniProtKB-SubCell"/>
</dbReference>
<dbReference type="EMBL" id="OV121140">
    <property type="protein sequence ID" value="CAH0564724.1"/>
    <property type="molecule type" value="Genomic_DNA"/>
</dbReference>
<keyword evidence="3" id="KW-0646">Protease inhibitor</keyword>
<sequence length="213" mass="23237">MKNCVLILCLILIIGFTTSSPVGNGPSQDMAKRLKREIPIAADLKNTPCAPNDYFKLECNTCYCNIERSGYLCTENFCPDYVPDKTSEIRLSNDTKVVITNGDVKLVKENAKEAQIDNNLFMLPQGRDLKLPVDGSLEGVTAKVTGNEEFSCTPGQNFKKDCNVCTCTLDGKNALCTQQTCINLELSNLDVPTESTSTATSTSTTKTENISLV</sequence>
<keyword evidence="8" id="KW-0732">Signal</keyword>
<keyword evidence="11" id="KW-1185">Reference proteome</keyword>
<evidence type="ECO:0000313" key="10">
    <source>
        <dbReference type="EMBL" id="CAH0564724.1"/>
    </source>
</evidence>
<reference evidence="10" key="1">
    <citation type="submission" date="2021-12" db="EMBL/GenBank/DDBJ databases">
        <authorList>
            <person name="King R."/>
        </authorList>
    </citation>
    <scope>NUCLEOTIDE SEQUENCE</scope>
</reference>
<dbReference type="OrthoDB" id="10026631at2759"/>
<comment type="similarity">
    <text evidence="6">Belongs to the protease inhibitor I19 family.</text>
</comment>
<dbReference type="Pfam" id="PF05375">
    <property type="entry name" value="Pacifastin_I"/>
    <property type="match status" value="2"/>
</dbReference>
<evidence type="ECO:0000256" key="7">
    <source>
        <dbReference type="SAM" id="MobiDB-lite"/>
    </source>
</evidence>
<dbReference type="Proteomes" id="UP001154078">
    <property type="component" value="Chromosome 9"/>
</dbReference>
<evidence type="ECO:0000313" key="11">
    <source>
        <dbReference type="Proteomes" id="UP001154078"/>
    </source>
</evidence>
<dbReference type="AlphaFoldDB" id="A0A9P0FR10"/>
<feature type="chain" id="PRO_5040296744" description="Pacifastin domain-containing protein" evidence="8">
    <location>
        <begin position="20"/>
        <end position="213"/>
    </location>
</feature>
<feature type="domain" description="Pacifastin" evidence="9">
    <location>
        <begin position="151"/>
        <end position="184"/>
    </location>
</feature>
<keyword evidence="5" id="KW-1015">Disulfide bond</keyword>
<evidence type="ECO:0000256" key="4">
    <source>
        <dbReference type="ARBA" id="ARBA00022900"/>
    </source>
</evidence>
<dbReference type="InterPro" id="IPR036201">
    <property type="entry name" value="Pacifastin_dom_sf"/>
</dbReference>
<organism evidence="10 11">
    <name type="scientific">Brassicogethes aeneus</name>
    <name type="common">Rape pollen beetle</name>
    <name type="synonym">Meligethes aeneus</name>
    <dbReference type="NCBI Taxonomy" id="1431903"/>
    <lineage>
        <taxon>Eukaryota</taxon>
        <taxon>Metazoa</taxon>
        <taxon>Ecdysozoa</taxon>
        <taxon>Arthropoda</taxon>
        <taxon>Hexapoda</taxon>
        <taxon>Insecta</taxon>
        <taxon>Pterygota</taxon>
        <taxon>Neoptera</taxon>
        <taxon>Endopterygota</taxon>
        <taxon>Coleoptera</taxon>
        <taxon>Polyphaga</taxon>
        <taxon>Cucujiformia</taxon>
        <taxon>Nitidulidae</taxon>
        <taxon>Meligethinae</taxon>
        <taxon>Brassicogethes</taxon>
    </lineage>
</organism>
<evidence type="ECO:0000256" key="6">
    <source>
        <dbReference type="ARBA" id="ARBA00029459"/>
    </source>
</evidence>
<keyword evidence="2" id="KW-0964">Secreted</keyword>
<feature type="signal peptide" evidence="8">
    <location>
        <begin position="1"/>
        <end position="19"/>
    </location>
</feature>
<name>A0A9P0FR10_BRAAE</name>
<dbReference type="SUPFAM" id="SSF57283">
    <property type="entry name" value="PMP inhibitors"/>
    <property type="match status" value="2"/>
</dbReference>
<keyword evidence="4" id="KW-0722">Serine protease inhibitor</keyword>
<proteinExistence type="inferred from homology"/>
<evidence type="ECO:0000256" key="5">
    <source>
        <dbReference type="ARBA" id="ARBA00023157"/>
    </source>
</evidence>
<evidence type="ECO:0000256" key="8">
    <source>
        <dbReference type="SAM" id="SignalP"/>
    </source>
</evidence>
<dbReference type="InterPro" id="IPR008037">
    <property type="entry name" value="Pacifastin_dom"/>
</dbReference>
<gene>
    <name evidence="10" type="ORF">MELIAE_LOCUS13199</name>
</gene>
<comment type="subcellular location">
    <subcellularLocation>
        <location evidence="1">Secreted</location>
    </subcellularLocation>
</comment>
<feature type="compositionally biased region" description="Low complexity" evidence="7">
    <location>
        <begin position="193"/>
        <end position="207"/>
    </location>
</feature>
<accession>A0A9P0FR10</accession>
<evidence type="ECO:0000256" key="1">
    <source>
        <dbReference type="ARBA" id="ARBA00004613"/>
    </source>
</evidence>
<evidence type="ECO:0000256" key="2">
    <source>
        <dbReference type="ARBA" id="ARBA00022525"/>
    </source>
</evidence>
<protein>
    <recommendedName>
        <fullName evidence="9">Pacifastin domain-containing protein</fullName>
    </recommendedName>
</protein>
<feature type="domain" description="Pacifastin" evidence="9">
    <location>
        <begin position="49"/>
        <end position="86"/>
    </location>
</feature>
<dbReference type="GO" id="GO:0004867">
    <property type="term" value="F:serine-type endopeptidase inhibitor activity"/>
    <property type="evidence" value="ECO:0007669"/>
    <property type="project" value="UniProtKB-KW"/>
</dbReference>